<comment type="caution">
    <text evidence="1">The sequence shown here is derived from an EMBL/GenBank/DDBJ whole genome shotgun (WGS) entry which is preliminary data.</text>
</comment>
<keyword evidence="2" id="KW-1185">Reference proteome</keyword>
<dbReference type="Proteomes" id="UP000886998">
    <property type="component" value="Unassembled WGS sequence"/>
</dbReference>
<evidence type="ECO:0000313" key="1">
    <source>
        <dbReference type="EMBL" id="GFY70452.1"/>
    </source>
</evidence>
<evidence type="ECO:0000313" key="2">
    <source>
        <dbReference type="Proteomes" id="UP000886998"/>
    </source>
</evidence>
<sequence length="89" mass="10375">MNELDLNVESISGALLQIKVCAFFIFRNLNSSSSSIQQRKTKKSNVVKPISRPCYTYITKACSIQPALRRQRKDSRSLWRIQLLTRKDW</sequence>
<name>A0A8X6YEC0_9ARAC</name>
<proteinExistence type="predicted"/>
<organism evidence="1 2">
    <name type="scientific">Trichonephila inaurata madagascariensis</name>
    <dbReference type="NCBI Taxonomy" id="2747483"/>
    <lineage>
        <taxon>Eukaryota</taxon>
        <taxon>Metazoa</taxon>
        <taxon>Ecdysozoa</taxon>
        <taxon>Arthropoda</taxon>
        <taxon>Chelicerata</taxon>
        <taxon>Arachnida</taxon>
        <taxon>Araneae</taxon>
        <taxon>Araneomorphae</taxon>
        <taxon>Entelegynae</taxon>
        <taxon>Araneoidea</taxon>
        <taxon>Nephilidae</taxon>
        <taxon>Trichonephila</taxon>
        <taxon>Trichonephila inaurata</taxon>
    </lineage>
</organism>
<dbReference type="AlphaFoldDB" id="A0A8X6YEC0"/>
<accession>A0A8X6YEC0</accession>
<protein>
    <submittedName>
        <fullName evidence="1">Uncharacterized protein</fullName>
    </submittedName>
</protein>
<gene>
    <name evidence="1" type="ORF">TNIN_165641</name>
</gene>
<reference evidence="1" key="1">
    <citation type="submission" date="2020-08" db="EMBL/GenBank/DDBJ databases">
        <title>Multicomponent nature underlies the extraordinary mechanical properties of spider dragline silk.</title>
        <authorList>
            <person name="Kono N."/>
            <person name="Nakamura H."/>
            <person name="Mori M."/>
            <person name="Yoshida Y."/>
            <person name="Ohtoshi R."/>
            <person name="Malay A.D."/>
            <person name="Moran D.A.P."/>
            <person name="Tomita M."/>
            <person name="Numata K."/>
            <person name="Arakawa K."/>
        </authorList>
    </citation>
    <scope>NUCLEOTIDE SEQUENCE</scope>
</reference>
<dbReference type="EMBL" id="BMAV01018258">
    <property type="protein sequence ID" value="GFY70452.1"/>
    <property type="molecule type" value="Genomic_DNA"/>
</dbReference>